<dbReference type="InterPro" id="IPR037208">
    <property type="entry name" value="Spo0E-like_sf"/>
</dbReference>
<evidence type="ECO:0000313" key="2">
    <source>
        <dbReference type="Proteomes" id="UP001579974"/>
    </source>
</evidence>
<dbReference type="InterPro" id="IPR018540">
    <property type="entry name" value="Spo0E-like"/>
</dbReference>
<gene>
    <name evidence="1" type="ORF">KKP3000_002509</name>
</gene>
<dbReference type="SUPFAM" id="SSF140500">
    <property type="entry name" value="BAS1536-like"/>
    <property type="match status" value="1"/>
</dbReference>
<evidence type="ECO:0000313" key="1">
    <source>
        <dbReference type="EMBL" id="MFB5192915.1"/>
    </source>
</evidence>
<organism evidence="1 2">
    <name type="scientific">Alicyclobacillus fastidiosus</name>
    <dbReference type="NCBI Taxonomy" id="392011"/>
    <lineage>
        <taxon>Bacteria</taxon>
        <taxon>Bacillati</taxon>
        <taxon>Bacillota</taxon>
        <taxon>Bacilli</taxon>
        <taxon>Bacillales</taxon>
        <taxon>Alicyclobacillaceae</taxon>
        <taxon>Alicyclobacillus</taxon>
    </lineage>
</organism>
<comment type="caution">
    <text evidence="1">The sequence shown here is derived from an EMBL/GenBank/DDBJ whole genome shotgun (WGS) entry which is preliminary data.</text>
</comment>
<dbReference type="EMBL" id="JBDXSU010000031">
    <property type="protein sequence ID" value="MFB5192915.1"/>
    <property type="molecule type" value="Genomic_DNA"/>
</dbReference>
<dbReference type="Pfam" id="PF09388">
    <property type="entry name" value="SpoOE-like"/>
    <property type="match status" value="1"/>
</dbReference>
<sequence length="86" mass="9664">MSPDARAANLVLRTDTCETMLYNLHSMDKNMLDVPDDSPISQRIETLRRELIRIVESNGDLTHPDVIALSQELDALMLTVIAHGFD</sequence>
<name>A0ABV5AMC7_9BACL</name>
<dbReference type="InterPro" id="IPR036638">
    <property type="entry name" value="HLH_DNA-bd_sf"/>
</dbReference>
<dbReference type="Gene3D" id="4.10.280.10">
    <property type="entry name" value="Helix-loop-helix DNA-binding domain"/>
    <property type="match status" value="1"/>
</dbReference>
<accession>A0ABV5AMC7</accession>
<dbReference type="RefSeq" id="WP_275475110.1">
    <property type="nucleotide sequence ID" value="NZ_CP162940.1"/>
</dbReference>
<dbReference type="Proteomes" id="UP001579974">
    <property type="component" value="Unassembled WGS sequence"/>
</dbReference>
<reference evidence="1 2" key="1">
    <citation type="journal article" date="2024" name="Int. J. Mol. Sci.">
        <title>Exploration of Alicyclobacillus spp. Genome in Search of Antibiotic Resistance.</title>
        <authorList>
            <person name="Bucka-Kolendo J."/>
            <person name="Kiousi D.E."/>
            <person name="Dekowska A."/>
            <person name="Mikolajczuk-Szczyrba A."/>
            <person name="Karadedos D.M."/>
            <person name="Michael P."/>
            <person name="Galanis A."/>
            <person name="Sokolowska B."/>
        </authorList>
    </citation>
    <scope>NUCLEOTIDE SEQUENCE [LARGE SCALE GENOMIC DNA]</scope>
    <source>
        <strain evidence="1 2">KKP 3000</strain>
    </source>
</reference>
<protein>
    <submittedName>
        <fullName evidence="1">Aspartyl-phosphate phosphatase Spo0E family protein</fullName>
    </submittedName>
</protein>
<proteinExistence type="predicted"/>
<keyword evidence="2" id="KW-1185">Reference proteome</keyword>